<dbReference type="OrthoDB" id="5509997at2"/>
<feature type="compositionally biased region" description="Basic and acidic residues" evidence="1">
    <location>
        <begin position="20"/>
        <end position="29"/>
    </location>
</feature>
<sequence>MSERDDELTGKVRRLFPAHDSSEDGARDAEEADASSEERAAQTSSADVEEASQEEGAEEVDNVVRLPFGRSDTRRSPAPGQPKAPDDPRAAAKLALFSRLIEEGMVMVTLDPRVEGVIVPSRFLGQPELRLNFSHNFHLADFDYDGQGVRASLSFQGKRFFCDIPWAAIDMLYAHETGEAYVFEPVIGGPKS</sequence>
<dbReference type="InterPro" id="IPR036760">
    <property type="entry name" value="SspB-like_sf"/>
</dbReference>
<accession>A0A5C6WYY7</accession>
<feature type="compositionally biased region" description="Acidic residues" evidence="1">
    <location>
        <begin position="47"/>
        <end position="61"/>
    </location>
</feature>
<feature type="region of interest" description="Disordered" evidence="1">
    <location>
        <begin position="1"/>
        <end position="89"/>
    </location>
</feature>
<evidence type="ECO:0000313" key="2">
    <source>
        <dbReference type="EMBL" id="TXD34663.1"/>
    </source>
</evidence>
<protein>
    <recommendedName>
        <fullName evidence="4">Stringent starvation protein B</fullName>
    </recommendedName>
</protein>
<evidence type="ECO:0008006" key="4">
    <source>
        <dbReference type="Google" id="ProtNLM"/>
    </source>
</evidence>
<reference evidence="2 3" key="1">
    <citation type="submission" date="2019-08" db="EMBL/GenBank/DDBJ databases">
        <title>Bradymonadales sp. TMQ2.</title>
        <authorList>
            <person name="Liang Q."/>
        </authorList>
    </citation>
    <scope>NUCLEOTIDE SEQUENCE [LARGE SCALE GENOMIC DNA]</scope>
    <source>
        <strain evidence="2 3">TMQ2</strain>
    </source>
</reference>
<dbReference type="AlphaFoldDB" id="A0A5C6WYY7"/>
<evidence type="ECO:0000256" key="1">
    <source>
        <dbReference type="SAM" id="MobiDB-lite"/>
    </source>
</evidence>
<dbReference type="EMBL" id="VOSL01000054">
    <property type="protein sequence ID" value="TXD34663.1"/>
    <property type="molecule type" value="Genomic_DNA"/>
</dbReference>
<evidence type="ECO:0000313" key="3">
    <source>
        <dbReference type="Proteomes" id="UP000321046"/>
    </source>
</evidence>
<name>A0A5C6WYY7_9DELT</name>
<dbReference type="Proteomes" id="UP000321046">
    <property type="component" value="Unassembled WGS sequence"/>
</dbReference>
<feature type="compositionally biased region" description="Basic and acidic residues" evidence="1">
    <location>
        <begin position="1"/>
        <end position="10"/>
    </location>
</feature>
<dbReference type="Gene3D" id="2.30.30.220">
    <property type="entry name" value="SspB-like"/>
    <property type="match status" value="1"/>
</dbReference>
<dbReference type="SUPFAM" id="SSF101738">
    <property type="entry name" value="SspB-like"/>
    <property type="match status" value="1"/>
</dbReference>
<organism evidence="2 3">
    <name type="scientific">Lujinxingia vulgaris</name>
    <dbReference type="NCBI Taxonomy" id="2600176"/>
    <lineage>
        <taxon>Bacteria</taxon>
        <taxon>Deltaproteobacteria</taxon>
        <taxon>Bradymonadales</taxon>
        <taxon>Lujinxingiaceae</taxon>
        <taxon>Lujinxingia</taxon>
    </lineage>
</organism>
<gene>
    <name evidence="2" type="ORF">FRC96_13705</name>
</gene>
<proteinExistence type="predicted"/>
<dbReference type="RefSeq" id="WP_146975120.1">
    <property type="nucleotide sequence ID" value="NZ_VOSL01000054.1"/>
</dbReference>
<comment type="caution">
    <text evidence="2">The sequence shown here is derived from an EMBL/GenBank/DDBJ whole genome shotgun (WGS) entry which is preliminary data.</text>
</comment>